<sequence length="17" mass="1988">MIHFFFVIPQPCLLPVS</sequence>
<accession>A0A2P2PF01</accession>
<protein>
    <submittedName>
        <fullName evidence="1">Uncharacterized protein</fullName>
    </submittedName>
</protein>
<reference evidence="1" key="1">
    <citation type="submission" date="2018-02" db="EMBL/GenBank/DDBJ databases">
        <title>Rhizophora mucronata_Transcriptome.</title>
        <authorList>
            <person name="Meera S.P."/>
            <person name="Sreeshan A."/>
            <person name="Augustine A."/>
        </authorList>
    </citation>
    <scope>NUCLEOTIDE SEQUENCE</scope>
    <source>
        <tissue evidence="1">Leaf</tissue>
    </source>
</reference>
<dbReference type="EMBL" id="GGEC01072830">
    <property type="protein sequence ID" value="MBX53314.1"/>
    <property type="molecule type" value="Transcribed_RNA"/>
</dbReference>
<name>A0A2P2PF01_RHIMU</name>
<organism evidence="1">
    <name type="scientific">Rhizophora mucronata</name>
    <name type="common">Asiatic mangrove</name>
    <dbReference type="NCBI Taxonomy" id="61149"/>
    <lineage>
        <taxon>Eukaryota</taxon>
        <taxon>Viridiplantae</taxon>
        <taxon>Streptophyta</taxon>
        <taxon>Embryophyta</taxon>
        <taxon>Tracheophyta</taxon>
        <taxon>Spermatophyta</taxon>
        <taxon>Magnoliopsida</taxon>
        <taxon>eudicotyledons</taxon>
        <taxon>Gunneridae</taxon>
        <taxon>Pentapetalae</taxon>
        <taxon>rosids</taxon>
        <taxon>fabids</taxon>
        <taxon>Malpighiales</taxon>
        <taxon>Rhizophoraceae</taxon>
        <taxon>Rhizophora</taxon>
    </lineage>
</organism>
<dbReference type="AlphaFoldDB" id="A0A2P2PF01"/>
<evidence type="ECO:0000313" key="1">
    <source>
        <dbReference type="EMBL" id="MBX53314.1"/>
    </source>
</evidence>
<proteinExistence type="predicted"/>